<evidence type="ECO:0000313" key="2">
    <source>
        <dbReference type="EMBL" id="PWZ36648.1"/>
    </source>
</evidence>
<evidence type="ECO:0000256" key="1">
    <source>
        <dbReference type="SAM" id="MobiDB-lite"/>
    </source>
</evidence>
<sequence length="177" mass="18169">MAMVALPCAQNAVKHGPSGVVCPGRGSSSPTPCPLAQVQQAARSPASPRLAQPSTPRVLSPGEQEPPSSSRLLVAFTQSAEIPSVEPYSWTASALSSSSGACPCARPALHGGLGTGTAHGLGEVPCRCGLRPASPTVAQPWPWFPGTCAEAQRSPPPRDPILPCDGQFVSSIGERER</sequence>
<proteinExistence type="predicted"/>
<reference evidence="2 3" key="1">
    <citation type="journal article" date="2018" name="Nat. Genet.">
        <title>Extensive intraspecific gene order and gene structural variations between Mo17 and other maize genomes.</title>
        <authorList>
            <person name="Sun S."/>
            <person name="Zhou Y."/>
            <person name="Chen J."/>
            <person name="Shi J."/>
            <person name="Zhao H."/>
            <person name="Zhao H."/>
            <person name="Song W."/>
            <person name="Zhang M."/>
            <person name="Cui Y."/>
            <person name="Dong X."/>
            <person name="Liu H."/>
            <person name="Ma X."/>
            <person name="Jiao Y."/>
            <person name="Wang B."/>
            <person name="Wei X."/>
            <person name="Stein J.C."/>
            <person name="Glaubitz J.C."/>
            <person name="Lu F."/>
            <person name="Yu G."/>
            <person name="Liang C."/>
            <person name="Fengler K."/>
            <person name="Li B."/>
            <person name="Rafalski A."/>
            <person name="Schnable P.S."/>
            <person name="Ware D.H."/>
            <person name="Buckler E.S."/>
            <person name="Lai J."/>
        </authorList>
    </citation>
    <scope>NUCLEOTIDE SEQUENCE [LARGE SCALE GENOMIC DNA]</scope>
    <source>
        <strain evidence="3">cv. Missouri 17</strain>
        <tissue evidence="2">Seedling</tissue>
    </source>
</reference>
<protein>
    <submittedName>
        <fullName evidence="2">Uncharacterized protein</fullName>
    </submittedName>
</protein>
<feature type="region of interest" description="Disordered" evidence="1">
    <location>
        <begin position="148"/>
        <end position="177"/>
    </location>
</feature>
<dbReference type="ExpressionAtlas" id="A0A3L6FP00">
    <property type="expression patterns" value="baseline"/>
</dbReference>
<comment type="caution">
    <text evidence="2">The sequence shown here is derived from an EMBL/GenBank/DDBJ whole genome shotgun (WGS) entry which is preliminary data.</text>
</comment>
<accession>A0A3L6FP00</accession>
<name>A0A3L6FP00_MAIZE</name>
<dbReference type="AlphaFoldDB" id="A0A3L6FP00"/>
<evidence type="ECO:0000313" key="3">
    <source>
        <dbReference type="Proteomes" id="UP000251960"/>
    </source>
</evidence>
<dbReference type="EMBL" id="NCVQ01000003">
    <property type="protein sequence ID" value="PWZ36648.1"/>
    <property type="molecule type" value="Genomic_DNA"/>
</dbReference>
<organism evidence="2 3">
    <name type="scientific">Zea mays</name>
    <name type="common">Maize</name>
    <dbReference type="NCBI Taxonomy" id="4577"/>
    <lineage>
        <taxon>Eukaryota</taxon>
        <taxon>Viridiplantae</taxon>
        <taxon>Streptophyta</taxon>
        <taxon>Embryophyta</taxon>
        <taxon>Tracheophyta</taxon>
        <taxon>Spermatophyta</taxon>
        <taxon>Magnoliopsida</taxon>
        <taxon>Liliopsida</taxon>
        <taxon>Poales</taxon>
        <taxon>Poaceae</taxon>
        <taxon>PACMAD clade</taxon>
        <taxon>Panicoideae</taxon>
        <taxon>Andropogonodae</taxon>
        <taxon>Andropogoneae</taxon>
        <taxon>Tripsacinae</taxon>
        <taxon>Zea</taxon>
    </lineage>
</organism>
<gene>
    <name evidence="2" type="ORF">Zm00014a_029420</name>
</gene>
<dbReference type="Proteomes" id="UP000251960">
    <property type="component" value="Chromosome 2"/>
</dbReference>
<feature type="region of interest" description="Disordered" evidence="1">
    <location>
        <begin position="13"/>
        <end position="69"/>
    </location>
</feature>